<keyword evidence="5 7" id="KW-1133">Transmembrane helix</keyword>
<dbReference type="InterPro" id="IPR011701">
    <property type="entry name" value="MFS"/>
</dbReference>
<sequence length="526" mass="55654">MLCTFLAAMDQTITAIALPTIIDDIGGESGYSWAGTAYLLGSTCFTPLYGKLSDILGRKPVFFAAIFLFLFGSAMCGAAQNFAWLAICRGVQGIGGGGIIQLTQFTISDITPLQDRGMYSGALGATWGIASVLGPLVGGILSDHVSWRWCFFINLPTGGIAAAMLLFFLNLNPVEKKPFSHLMREFDFIGLGTIMAGVVLFLIGFANGAASWTAPATLAPIVLGAALLLAGAINEVYTKRSPVLPPRLFRTRTTAGLLLCTFVHGLVFFAANYYIPVYFQALGSSATLSGIKMMPFTVGGAVLSIAAGFVVSKTGAYRPTVWVGWAVMVLGYGLMISMNEKTSLAQQDIYILIAAGGAACLFQPPLIAMQAAMPLKDMATSTSAYILVRALGGTIGISVGGAIYASELARKLPQIPGYSPTGSYADTSNLSGLIHIQPDSLRQEVLHAYTTSVSAIWLVFTPLVGFGFLCSLMIRSYSTQRKTVQTPAKLEEGTVPVLGQESTDVDASGTTDMEMEDKVVMDASEA</sequence>
<comment type="similarity">
    <text evidence="2">Belongs to the major facilitator superfamily.</text>
</comment>
<feature type="domain" description="Major facilitator superfamily (MFS) profile" evidence="8">
    <location>
        <begin position="1"/>
        <end position="479"/>
    </location>
</feature>
<evidence type="ECO:0000256" key="7">
    <source>
        <dbReference type="SAM" id="Phobius"/>
    </source>
</evidence>
<name>A0A166TKI3_9AGAM</name>
<feature type="transmembrane region" description="Helical" evidence="7">
    <location>
        <begin position="119"/>
        <end position="140"/>
    </location>
</feature>
<dbReference type="InterPro" id="IPR036259">
    <property type="entry name" value="MFS_trans_sf"/>
</dbReference>
<dbReference type="GO" id="GO:0012505">
    <property type="term" value="C:endomembrane system"/>
    <property type="evidence" value="ECO:0007669"/>
    <property type="project" value="UniProtKB-SubCell"/>
</dbReference>
<keyword evidence="3" id="KW-0813">Transport</keyword>
<feature type="transmembrane region" description="Helical" evidence="7">
    <location>
        <begin position="146"/>
        <end position="168"/>
    </location>
</feature>
<feature type="transmembrane region" description="Helical" evidence="7">
    <location>
        <begin position="349"/>
        <end position="372"/>
    </location>
</feature>
<dbReference type="Pfam" id="PF07690">
    <property type="entry name" value="MFS_1"/>
    <property type="match status" value="1"/>
</dbReference>
<keyword evidence="10" id="KW-1185">Reference proteome</keyword>
<feature type="transmembrane region" description="Helical" evidence="7">
    <location>
        <begin position="319"/>
        <end position="337"/>
    </location>
</feature>
<evidence type="ECO:0000256" key="4">
    <source>
        <dbReference type="ARBA" id="ARBA00022692"/>
    </source>
</evidence>
<feature type="transmembrane region" description="Helical" evidence="7">
    <location>
        <begin position="188"/>
        <end position="206"/>
    </location>
</feature>
<dbReference type="GO" id="GO:0005886">
    <property type="term" value="C:plasma membrane"/>
    <property type="evidence" value="ECO:0007669"/>
    <property type="project" value="TreeGrafter"/>
</dbReference>
<evidence type="ECO:0000313" key="10">
    <source>
        <dbReference type="Proteomes" id="UP000076532"/>
    </source>
</evidence>
<evidence type="ECO:0000256" key="2">
    <source>
        <dbReference type="ARBA" id="ARBA00008335"/>
    </source>
</evidence>
<evidence type="ECO:0000259" key="8">
    <source>
        <dbReference type="PROSITE" id="PS50850"/>
    </source>
</evidence>
<dbReference type="InterPro" id="IPR020846">
    <property type="entry name" value="MFS_dom"/>
</dbReference>
<dbReference type="OrthoDB" id="10021397at2759"/>
<dbReference type="STRING" id="436010.A0A166TKI3"/>
<feature type="transmembrane region" description="Helical" evidence="7">
    <location>
        <begin position="254"/>
        <end position="275"/>
    </location>
</feature>
<comment type="subcellular location">
    <subcellularLocation>
        <location evidence="1">Endomembrane system</location>
        <topology evidence="1">Multi-pass membrane protein</topology>
    </subcellularLocation>
</comment>
<dbReference type="Gene3D" id="1.20.1250.20">
    <property type="entry name" value="MFS general substrate transporter like domains"/>
    <property type="match status" value="1"/>
</dbReference>
<feature type="transmembrane region" description="Helical" evidence="7">
    <location>
        <begin position="61"/>
        <end position="84"/>
    </location>
</feature>
<evidence type="ECO:0000256" key="1">
    <source>
        <dbReference type="ARBA" id="ARBA00004127"/>
    </source>
</evidence>
<evidence type="ECO:0000256" key="5">
    <source>
        <dbReference type="ARBA" id="ARBA00022989"/>
    </source>
</evidence>
<dbReference type="SUPFAM" id="SSF103473">
    <property type="entry name" value="MFS general substrate transporter"/>
    <property type="match status" value="1"/>
</dbReference>
<feature type="transmembrane region" description="Helical" evidence="7">
    <location>
        <begin position="384"/>
        <end position="405"/>
    </location>
</feature>
<dbReference type="GO" id="GO:0022857">
    <property type="term" value="F:transmembrane transporter activity"/>
    <property type="evidence" value="ECO:0007669"/>
    <property type="project" value="InterPro"/>
</dbReference>
<dbReference type="EMBL" id="KV417492">
    <property type="protein sequence ID" value="KZP30714.1"/>
    <property type="molecule type" value="Genomic_DNA"/>
</dbReference>
<feature type="transmembrane region" description="Helical" evidence="7">
    <location>
        <begin position="212"/>
        <end position="233"/>
    </location>
</feature>
<dbReference type="AlphaFoldDB" id="A0A166TKI3"/>
<dbReference type="PANTHER" id="PTHR23501:SF102">
    <property type="entry name" value="DRUG TRANSPORTER, PUTATIVE (AFU_ORTHOLOGUE AFUA_3G08530)-RELATED"/>
    <property type="match status" value="1"/>
</dbReference>
<evidence type="ECO:0000256" key="6">
    <source>
        <dbReference type="ARBA" id="ARBA00023136"/>
    </source>
</evidence>
<feature type="transmembrane region" description="Helical" evidence="7">
    <location>
        <begin position="295"/>
        <end position="312"/>
    </location>
</feature>
<dbReference type="PANTHER" id="PTHR23501">
    <property type="entry name" value="MAJOR FACILITATOR SUPERFAMILY"/>
    <property type="match status" value="1"/>
</dbReference>
<feature type="transmembrane region" description="Helical" evidence="7">
    <location>
        <begin position="455"/>
        <end position="474"/>
    </location>
</feature>
<dbReference type="CDD" id="cd17502">
    <property type="entry name" value="MFS_Azr1_MDR_like"/>
    <property type="match status" value="1"/>
</dbReference>
<dbReference type="Gene3D" id="1.20.1720.10">
    <property type="entry name" value="Multidrug resistance protein D"/>
    <property type="match status" value="1"/>
</dbReference>
<keyword evidence="6 7" id="KW-0472">Membrane</keyword>
<evidence type="ECO:0000313" key="9">
    <source>
        <dbReference type="EMBL" id="KZP30714.1"/>
    </source>
</evidence>
<dbReference type="FunFam" id="1.20.1720.10:FF:000013">
    <property type="entry name" value="Related to multidrug resistance proteins"/>
    <property type="match status" value="1"/>
</dbReference>
<keyword evidence="4 7" id="KW-0812">Transmembrane</keyword>
<accession>A0A166TKI3</accession>
<dbReference type="PROSITE" id="PS50850">
    <property type="entry name" value="MFS"/>
    <property type="match status" value="1"/>
</dbReference>
<organism evidence="9 10">
    <name type="scientific">Athelia psychrophila</name>
    <dbReference type="NCBI Taxonomy" id="1759441"/>
    <lineage>
        <taxon>Eukaryota</taxon>
        <taxon>Fungi</taxon>
        <taxon>Dikarya</taxon>
        <taxon>Basidiomycota</taxon>
        <taxon>Agaricomycotina</taxon>
        <taxon>Agaricomycetes</taxon>
        <taxon>Agaricomycetidae</taxon>
        <taxon>Atheliales</taxon>
        <taxon>Atheliaceae</taxon>
        <taxon>Athelia</taxon>
    </lineage>
</organism>
<protein>
    <submittedName>
        <fullName evidence="9">MFS general substrate transporter</fullName>
    </submittedName>
</protein>
<proteinExistence type="inferred from homology"/>
<dbReference type="Proteomes" id="UP000076532">
    <property type="component" value="Unassembled WGS sequence"/>
</dbReference>
<reference evidence="9 10" key="1">
    <citation type="journal article" date="2016" name="Mol. Biol. Evol.">
        <title>Comparative Genomics of Early-Diverging Mushroom-Forming Fungi Provides Insights into the Origins of Lignocellulose Decay Capabilities.</title>
        <authorList>
            <person name="Nagy L.G."/>
            <person name="Riley R."/>
            <person name="Tritt A."/>
            <person name="Adam C."/>
            <person name="Daum C."/>
            <person name="Floudas D."/>
            <person name="Sun H."/>
            <person name="Yadav J.S."/>
            <person name="Pangilinan J."/>
            <person name="Larsson K.H."/>
            <person name="Matsuura K."/>
            <person name="Barry K."/>
            <person name="Labutti K."/>
            <person name="Kuo R."/>
            <person name="Ohm R.A."/>
            <person name="Bhattacharya S.S."/>
            <person name="Shirouzu T."/>
            <person name="Yoshinaga Y."/>
            <person name="Martin F.M."/>
            <person name="Grigoriev I.V."/>
            <person name="Hibbett D.S."/>
        </authorList>
    </citation>
    <scope>NUCLEOTIDE SEQUENCE [LARGE SCALE GENOMIC DNA]</scope>
    <source>
        <strain evidence="9 10">CBS 109695</strain>
    </source>
</reference>
<evidence type="ECO:0000256" key="3">
    <source>
        <dbReference type="ARBA" id="ARBA00022448"/>
    </source>
</evidence>
<gene>
    <name evidence="9" type="ORF">FIBSPDRAFT_776936</name>
</gene>